<reference evidence="1 2" key="1">
    <citation type="submission" date="2024-04" db="EMBL/GenBank/DDBJ databases">
        <authorList>
            <consortium name="Genoscope - CEA"/>
            <person name="William W."/>
        </authorList>
    </citation>
    <scope>NUCLEOTIDE SEQUENCE [LARGE SCALE GENOMIC DNA]</scope>
</reference>
<dbReference type="Proteomes" id="UP001497497">
    <property type="component" value="Unassembled WGS sequence"/>
</dbReference>
<keyword evidence="2" id="KW-1185">Reference proteome</keyword>
<gene>
    <name evidence="1" type="ORF">GSLYS_00006802001</name>
</gene>
<protein>
    <recommendedName>
        <fullName evidence="3">Enkurin domain-containing protein</fullName>
    </recommendedName>
</protein>
<proteinExistence type="predicted"/>
<accession>A0AAV2HGE2</accession>
<evidence type="ECO:0000313" key="1">
    <source>
        <dbReference type="EMBL" id="CAL1532784.1"/>
    </source>
</evidence>
<name>A0AAV2HGE2_LYMST</name>
<evidence type="ECO:0008006" key="3">
    <source>
        <dbReference type="Google" id="ProtNLM"/>
    </source>
</evidence>
<comment type="caution">
    <text evidence="1">The sequence shown here is derived from an EMBL/GenBank/DDBJ whole genome shotgun (WGS) entry which is preliminary data.</text>
</comment>
<sequence length="301" mass="34766">MASKASYYPNPNNDFVLFGSPPVYTKQSQGYFSKSMLTDTTKNLSQHEKYGSNPQLRRSLHAMSCISGDITKPLGEANDVPISHFDNKLSQTSLNHPSSQIMSHVEWYTKPIHLKSSVKIPMDEEDLLAARYFPITLGETRSLEMVQALKPGKRLSKAETEGKLNSKNEISRIHSENPHRHHRSNDDAYFLTAFAPHIKRANISFTSPYSDDIAKLRMEKLRIEEQQYLELKRQAELERIRGPKPKWYELKTPEFHTEANKNTQLLRNINDWDNLLKYRESLVSATNRLKSALRDYEVPVY</sequence>
<organism evidence="1 2">
    <name type="scientific">Lymnaea stagnalis</name>
    <name type="common">Great pond snail</name>
    <name type="synonym">Helix stagnalis</name>
    <dbReference type="NCBI Taxonomy" id="6523"/>
    <lineage>
        <taxon>Eukaryota</taxon>
        <taxon>Metazoa</taxon>
        <taxon>Spiralia</taxon>
        <taxon>Lophotrochozoa</taxon>
        <taxon>Mollusca</taxon>
        <taxon>Gastropoda</taxon>
        <taxon>Heterobranchia</taxon>
        <taxon>Euthyneura</taxon>
        <taxon>Panpulmonata</taxon>
        <taxon>Hygrophila</taxon>
        <taxon>Lymnaeoidea</taxon>
        <taxon>Lymnaeidae</taxon>
        <taxon>Lymnaea</taxon>
    </lineage>
</organism>
<dbReference type="EMBL" id="CAXITT010000125">
    <property type="protein sequence ID" value="CAL1532784.1"/>
    <property type="molecule type" value="Genomic_DNA"/>
</dbReference>
<dbReference type="AlphaFoldDB" id="A0AAV2HGE2"/>
<evidence type="ECO:0000313" key="2">
    <source>
        <dbReference type="Proteomes" id="UP001497497"/>
    </source>
</evidence>